<feature type="disulfide bond" evidence="6">
    <location>
        <begin position="239"/>
        <end position="266"/>
    </location>
</feature>
<feature type="disulfide bond" evidence="6">
    <location>
        <begin position="477"/>
        <end position="504"/>
    </location>
</feature>
<dbReference type="Pfam" id="PF01033">
    <property type="entry name" value="Somatomedin_B"/>
    <property type="match status" value="1"/>
</dbReference>
<comment type="caution">
    <text evidence="10">The sequence shown here is derived from an EMBL/GenBank/DDBJ whole genome shotgun (WGS) entry which is preliminary data.</text>
</comment>
<evidence type="ECO:0000313" key="11">
    <source>
        <dbReference type="Proteomes" id="UP001642483"/>
    </source>
</evidence>
<feature type="domain" description="Sushi" evidence="8">
    <location>
        <begin position="86"/>
        <end position="145"/>
    </location>
</feature>
<dbReference type="SUPFAM" id="SSF90188">
    <property type="entry name" value="Somatomedin B domain"/>
    <property type="match status" value="1"/>
</dbReference>
<feature type="disulfide bond" evidence="6">
    <location>
        <begin position="418"/>
        <end position="445"/>
    </location>
</feature>
<dbReference type="PROSITE" id="PS50923">
    <property type="entry name" value="SUSHI"/>
    <property type="match status" value="8"/>
</dbReference>
<dbReference type="Pfam" id="PF00084">
    <property type="entry name" value="Sushi"/>
    <property type="match status" value="8"/>
</dbReference>
<feature type="domain" description="Sushi" evidence="8">
    <location>
        <begin position="27"/>
        <end position="84"/>
    </location>
</feature>
<feature type="domain" description="Sushi" evidence="8">
    <location>
        <begin position="268"/>
        <end position="327"/>
    </location>
</feature>
<keyword evidence="4 6" id="KW-1015">Disulfide bond</keyword>
<feature type="disulfide bond" evidence="6">
    <location>
        <begin position="116"/>
        <end position="143"/>
    </location>
</feature>
<comment type="caution">
    <text evidence="6">Lacks conserved residue(s) required for the propagation of feature annotation.</text>
</comment>
<feature type="signal peptide" evidence="7">
    <location>
        <begin position="1"/>
        <end position="20"/>
    </location>
</feature>
<dbReference type="InterPro" id="IPR000436">
    <property type="entry name" value="Sushi_SCR_CCP_dom"/>
</dbReference>
<dbReference type="SUPFAM" id="SSF57535">
    <property type="entry name" value="Complement control module/SCR domain"/>
    <property type="match status" value="8"/>
</dbReference>
<dbReference type="InterPro" id="IPR035976">
    <property type="entry name" value="Sushi/SCR/CCP_sf"/>
</dbReference>
<feature type="domain" description="Sushi" evidence="8">
    <location>
        <begin position="328"/>
        <end position="387"/>
    </location>
</feature>
<keyword evidence="3" id="KW-0677">Repeat</keyword>
<feature type="disulfide bond" evidence="6">
    <location>
        <begin position="179"/>
        <end position="206"/>
    </location>
</feature>
<feature type="chain" id="PRO_5046059796" evidence="7">
    <location>
        <begin position="21"/>
        <end position="554"/>
    </location>
</feature>
<feature type="domain" description="Sushi" evidence="8">
    <location>
        <begin position="448"/>
        <end position="506"/>
    </location>
</feature>
<dbReference type="PROSITE" id="PS50958">
    <property type="entry name" value="SMB_2"/>
    <property type="match status" value="1"/>
</dbReference>
<dbReference type="SMART" id="SM00032">
    <property type="entry name" value="CCP"/>
    <property type="match status" value="8"/>
</dbReference>
<accession>A0ABP0FZR6</accession>
<keyword evidence="11" id="KW-1185">Reference proteome</keyword>
<dbReference type="Proteomes" id="UP001642483">
    <property type="component" value="Unassembled WGS sequence"/>
</dbReference>
<evidence type="ECO:0000256" key="6">
    <source>
        <dbReference type="PROSITE-ProRule" id="PRU00302"/>
    </source>
</evidence>
<keyword evidence="1 6" id="KW-0768">Sushi</keyword>
<feature type="domain" description="SMB" evidence="9">
    <location>
        <begin position="506"/>
        <end position="547"/>
    </location>
</feature>
<reference evidence="10 11" key="1">
    <citation type="submission" date="2024-02" db="EMBL/GenBank/DDBJ databases">
        <authorList>
            <person name="Daric V."/>
            <person name="Darras S."/>
        </authorList>
    </citation>
    <scope>NUCLEOTIDE SEQUENCE [LARGE SCALE GENOMIC DNA]</scope>
</reference>
<feature type="domain" description="Sushi" evidence="8">
    <location>
        <begin position="388"/>
        <end position="447"/>
    </location>
</feature>
<dbReference type="EMBL" id="CAWYQH010000097">
    <property type="protein sequence ID" value="CAK8684046.1"/>
    <property type="molecule type" value="Genomic_DNA"/>
</dbReference>
<dbReference type="InterPro" id="IPR036024">
    <property type="entry name" value="Somatomedin_B-like_dom_sf"/>
</dbReference>
<dbReference type="PANTHER" id="PTHR46393:SF7">
    <property type="entry name" value="COMPLEMENT C2"/>
    <property type="match status" value="1"/>
</dbReference>
<evidence type="ECO:0000256" key="3">
    <source>
        <dbReference type="ARBA" id="ARBA00022737"/>
    </source>
</evidence>
<feature type="domain" description="Sushi" evidence="8">
    <location>
        <begin position="149"/>
        <end position="208"/>
    </location>
</feature>
<dbReference type="PANTHER" id="PTHR46393">
    <property type="entry name" value="SUSHI DOMAIN-CONTAINING PROTEIN"/>
    <property type="match status" value="1"/>
</dbReference>
<evidence type="ECO:0000313" key="10">
    <source>
        <dbReference type="EMBL" id="CAK8684046.1"/>
    </source>
</evidence>
<proteinExistence type="predicted"/>
<evidence type="ECO:0000256" key="4">
    <source>
        <dbReference type="ARBA" id="ARBA00023157"/>
    </source>
</evidence>
<keyword evidence="2 7" id="KW-0732">Signal</keyword>
<evidence type="ECO:0000256" key="7">
    <source>
        <dbReference type="SAM" id="SignalP"/>
    </source>
</evidence>
<keyword evidence="5" id="KW-0325">Glycoprotein</keyword>
<dbReference type="PROSITE" id="PS00524">
    <property type="entry name" value="SMB_1"/>
    <property type="match status" value="1"/>
</dbReference>
<dbReference type="Gene3D" id="4.10.410.20">
    <property type="match status" value="1"/>
</dbReference>
<evidence type="ECO:0000256" key="5">
    <source>
        <dbReference type="ARBA" id="ARBA00023180"/>
    </source>
</evidence>
<evidence type="ECO:0000259" key="8">
    <source>
        <dbReference type="PROSITE" id="PS50923"/>
    </source>
</evidence>
<dbReference type="Gene3D" id="2.10.70.10">
    <property type="entry name" value="Complement Module, domain 1"/>
    <property type="match status" value="8"/>
</dbReference>
<organism evidence="10 11">
    <name type="scientific">Clavelina lepadiformis</name>
    <name type="common">Light-bulb sea squirt</name>
    <name type="synonym">Ascidia lepadiformis</name>
    <dbReference type="NCBI Taxonomy" id="159417"/>
    <lineage>
        <taxon>Eukaryota</taxon>
        <taxon>Metazoa</taxon>
        <taxon>Chordata</taxon>
        <taxon>Tunicata</taxon>
        <taxon>Ascidiacea</taxon>
        <taxon>Aplousobranchia</taxon>
        <taxon>Clavelinidae</taxon>
        <taxon>Clavelina</taxon>
    </lineage>
</organism>
<feature type="disulfide bond" evidence="6">
    <location>
        <begin position="57"/>
        <end position="84"/>
    </location>
</feature>
<evidence type="ECO:0000259" key="9">
    <source>
        <dbReference type="PROSITE" id="PS50958"/>
    </source>
</evidence>
<name>A0ABP0FZR6_CLALP</name>
<evidence type="ECO:0000256" key="1">
    <source>
        <dbReference type="ARBA" id="ARBA00022659"/>
    </source>
</evidence>
<feature type="disulfide bond" evidence="6">
    <location>
        <begin position="298"/>
        <end position="325"/>
    </location>
</feature>
<protein>
    <submittedName>
        <fullName evidence="10">Uncharacterized protein</fullName>
    </submittedName>
</protein>
<dbReference type="CDD" id="cd00033">
    <property type="entry name" value="CCP"/>
    <property type="match status" value="8"/>
</dbReference>
<dbReference type="InterPro" id="IPR001212">
    <property type="entry name" value="Somatomedin_B_dom"/>
</dbReference>
<feature type="domain" description="Sushi" evidence="8">
    <location>
        <begin position="209"/>
        <end position="267"/>
    </location>
</feature>
<gene>
    <name evidence="10" type="ORF">CVLEPA_LOCUS15050</name>
</gene>
<sequence>MVSLYIGGLLLGLFIVACTAEIDFYENHCRRLRPPALGSLSPAKRFYNVDDEVFFKCRYNYFVDGPESIFCLPGGEWTETPPNCVLRCPRPTKPKHGGFTPEQANYEIGAKVTFFCTNDNSPSESHTLTCMESGQWSGKEPSCDGTVGDSCVTPPTPAFGDFQPGLDLYTMGTRIHYFCPQPYQLRGERELVCFPNGKWSYPFPTCGPPRCLRPDSPDHGSFGPDQTIYKPGATIWFQCDHPYVIKGDKDFACLQNGYWSGYFPTCKAQCSKPKQPTRGSIFLSKSTYEVGEEVHFSCRINYRLKGAKTIICLSDGTWSNEEPVCEAPDCRPLVRPKHGTFGPNLPSYPQGTSVWFGCEFSYVLKGVKDIVCQEGGFWSNSEPTCFRRQCSRPRYIKNGVFSPSQSYYVPGLRLRFSCDQGYYVKGRATIYCKENGEWSHVFPTCQLGCRPPIRPVNGYFGPVLTTYPVGKPVWYACEAGYSVEGEKDISCLENGEWSSPVVKCVSVYSCRGKCSQFTTSWPCQCDGRCINRGNCCGDYVAQCFRPIPTYKFLR</sequence>
<feature type="disulfide bond" evidence="6">
    <location>
        <begin position="358"/>
        <end position="385"/>
    </location>
</feature>
<evidence type="ECO:0000256" key="2">
    <source>
        <dbReference type="ARBA" id="ARBA00022729"/>
    </source>
</evidence>